<dbReference type="InterPro" id="IPR020612">
    <property type="entry name" value="Methylthiotransferase_CS"/>
</dbReference>
<dbReference type="CDD" id="cd02068">
    <property type="entry name" value="radical_SAM_B12_BD"/>
    <property type="match status" value="1"/>
</dbReference>
<feature type="domain" description="B12-binding" evidence="9">
    <location>
        <begin position="1"/>
        <end position="136"/>
    </location>
</feature>
<dbReference type="InterPro" id="IPR036724">
    <property type="entry name" value="Cobalamin-bd_sf"/>
</dbReference>
<keyword evidence="5" id="KW-0949">S-adenosyl-L-methionine</keyword>
<evidence type="ECO:0000256" key="2">
    <source>
        <dbReference type="ARBA" id="ARBA00022485"/>
    </source>
</evidence>
<dbReference type="InterPro" id="IPR006158">
    <property type="entry name" value="Cobalamin-bd"/>
</dbReference>
<dbReference type="InterPro" id="IPR007197">
    <property type="entry name" value="rSAM"/>
</dbReference>
<gene>
    <name evidence="11" type="ORF">GURASL_25120</name>
</gene>
<evidence type="ECO:0000259" key="10">
    <source>
        <dbReference type="PROSITE" id="PS51918"/>
    </source>
</evidence>
<evidence type="ECO:0000313" key="12">
    <source>
        <dbReference type="Proteomes" id="UP001317705"/>
    </source>
</evidence>
<dbReference type="InterPro" id="IPR023404">
    <property type="entry name" value="rSAM_horseshoe"/>
</dbReference>
<sequence length="453" mass="51037">MRVLLIQPPSHDPFADQFFLFEPLALEYLGAGLRLDGHEVELLDARLEPDIAAACRRFQPDLVGLTGYTSHLTIVKGIAARLKNDRPELFVVVGGHHATVRPTDFNDPAIDAVVIGEGVFTLREIARAVTAGTPLLAIPGLALPDPAGMRFSEPRPYTDLNDLPVPDRTLTARHRSRYFSEWFKPLASVRTSLGCTARCTFCALWSITGGKYLRRAPEAVVEELKTIAEPNVFFCDDESMCDVKRMDRLAGLIEAAGIKKNYFLYGRVDTIVRHPELFARWAKIGLAQVFVGMEDYSDERLRAMNKEITIAQQARAVQILDELGIMMYASYMVDPAYSAADFRNLLAHVRRMKHTYATFTVMTPLPGTRLHAEREAELLSRKPELYDMIHALLPTTLPLPVFYDELAKLWAKAVPFHRVIPTLARFGPWGMLQRLRMLGPALSRIRTAHQHYD</sequence>
<dbReference type="SFLD" id="SFLDG01082">
    <property type="entry name" value="B12-binding_domain_containing"/>
    <property type="match status" value="1"/>
</dbReference>
<dbReference type="Proteomes" id="UP001317705">
    <property type="component" value="Chromosome"/>
</dbReference>
<dbReference type="PROSITE" id="PS01278">
    <property type="entry name" value="MTTASE_RADICAL"/>
    <property type="match status" value="1"/>
</dbReference>
<dbReference type="Gene3D" id="3.40.50.280">
    <property type="entry name" value="Cobalamin-binding domain"/>
    <property type="match status" value="1"/>
</dbReference>
<dbReference type="Pfam" id="PF02310">
    <property type="entry name" value="B12-binding"/>
    <property type="match status" value="1"/>
</dbReference>
<evidence type="ECO:0000256" key="3">
    <source>
        <dbReference type="ARBA" id="ARBA00022603"/>
    </source>
</evidence>
<evidence type="ECO:0000256" key="7">
    <source>
        <dbReference type="ARBA" id="ARBA00023004"/>
    </source>
</evidence>
<evidence type="ECO:0000256" key="6">
    <source>
        <dbReference type="ARBA" id="ARBA00022723"/>
    </source>
</evidence>
<proteinExistence type="predicted"/>
<evidence type="ECO:0000313" key="11">
    <source>
        <dbReference type="EMBL" id="BDV43589.1"/>
    </source>
</evidence>
<keyword evidence="8" id="KW-0411">Iron-sulfur</keyword>
<evidence type="ECO:0000256" key="1">
    <source>
        <dbReference type="ARBA" id="ARBA00001966"/>
    </source>
</evidence>
<evidence type="ECO:0000256" key="4">
    <source>
        <dbReference type="ARBA" id="ARBA00022679"/>
    </source>
</evidence>
<keyword evidence="7" id="KW-0408">Iron</keyword>
<dbReference type="RefSeq" id="WP_281999716.1">
    <property type="nucleotide sequence ID" value="NZ_AP027151.1"/>
</dbReference>
<evidence type="ECO:0000259" key="9">
    <source>
        <dbReference type="PROSITE" id="PS51332"/>
    </source>
</evidence>
<keyword evidence="12" id="KW-1185">Reference proteome</keyword>
<comment type="cofactor">
    <cofactor evidence="1">
        <name>[4Fe-4S] cluster</name>
        <dbReference type="ChEBI" id="CHEBI:49883"/>
    </cofactor>
</comment>
<name>A0ABN6VU39_9BACT</name>
<accession>A0ABN6VU39</accession>
<feature type="domain" description="Radical SAM core" evidence="10">
    <location>
        <begin position="181"/>
        <end position="400"/>
    </location>
</feature>
<dbReference type="PANTHER" id="PTHR43409">
    <property type="entry name" value="ANAEROBIC MAGNESIUM-PROTOPORPHYRIN IX MONOMETHYL ESTER CYCLASE-RELATED"/>
    <property type="match status" value="1"/>
</dbReference>
<evidence type="ECO:0000256" key="8">
    <source>
        <dbReference type="ARBA" id="ARBA00023014"/>
    </source>
</evidence>
<dbReference type="InterPro" id="IPR006638">
    <property type="entry name" value="Elp3/MiaA/NifB-like_rSAM"/>
</dbReference>
<dbReference type="PROSITE" id="PS51918">
    <property type="entry name" value="RADICAL_SAM"/>
    <property type="match status" value="1"/>
</dbReference>
<dbReference type="SUPFAM" id="SSF52242">
    <property type="entry name" value="Cobalamin (vitamin B12)-binding domain"/>
    <property type="match status" value="1"/>
</dbReference>
<keyword evidence="6" id="KW-0479">Metal-binding</keyword>
<protein>
    <submittedName>
        <fullName evidence="11">B12-binding domain-containing radical SAM protein</fullName>
    </submittedName>
</protein>
<keyword evidence="2" id="KW-0004">4Fe-4S</keyword>
<reference evidence="11 12" key="1">
    <citation type="submission" date="2022-12" db="EMBL/GenBank/DDBJ databases">
        <title>Polyphasic characterization of Geotalea uranireducens NIT-SL11 newly isolated from a complex of sewage sludge and microbially reduced graphene oxide.</title>
        <authorList>
            <person name="Xie L."/>
            <person name="Yoshida N."/>
            <person name="Meng L."/>
        </authorList>
    </citation>
    <scope>NUCLEOTIDE SEQUENCE [LARGE SCALE GENOMIC DNA]</scope>
    <source>
        <strain evidence="11 12">NIT-SL11</strain>
    </source>
</reference>
<dbReference type="PANTHER" id="PTHR43409:SF7">
    <property type="entry name" value="BLL1977 PROTEIN"/>
    <property type="match status" value="1"/>
</dbReference>
<dbReference type="InterPro" id="IPR034466">
    <property type="entry name" value="Methyltransferase_Class_B"/>
</dbReference>
<dbReference type="SUPFAM" id="SSF102114">
    <property type="entry name" value="Radical SAM enzymes"/>
    <property type="match status" value="1"/>
</dbReference>
<dbReference type="Gene3D" id="3.80.30.20">
    <property type="entry name" value="tm_1862 like domain"/>
    <property type="match status" value="1"/>
</dbReference>
<dbReference type="SFLD" id="SFLDG01123">
    <property type="entry name" value="methyltransferase_(Class_B)"/>
    <property type="match status" value="1"/>
</dbReference>
<evidence type="ECO:0000256" key="5">
    <source>
        <dbReference type="ARBA" id="ARBA00022691"/>
    </source>
</evidence>
<dbReference type="SMART" id="SM00729">
    <property type="entry name" value="Elp3"/>
    <property type="match status" value="1"/>
</dbReference>
<dbReference type="PROSITE" id="PS51332">
    <property type="entry name" value="B12_BINDING"/>
    <property type="match status" value="1"/>
</dbReference>
<organism evidence="11 12">
    <name type="scientific">Geotalea uraniireducens</name>
    <dbReference type="NCBI Taxonomy" id="351604"/>
    <lineage>
        <taxon>Bacteria</taxon>
        <taxon>Pseudomonadati</taxon>
        <taxon>Thermodesulfobacteriota</taxon>
        <taxon>Desulfuromonadia</taxon>
        <taxon>Geobacterales</taxon>
        <taxon>Geobacteraceae</taxon>
        <taxon>Geotalea</taxon>
    </lineage>
</organism>
<dbReference type="SFLD" id="SFLDS00029">
    <property type="entry name" value="Radical_SAM"/>
    <property type="match status" value="1"/>
</dbReference>
<keyword evidence="4" id="KW-0808">Transferase</keyword>
<keyword evidence="3" id="KW-0489">Methyltransferase</keyword>
<dbReference type="InterPro" id="IPR051198">
    <property type="entry name" value="BchE-like"/>
</dbReference>
<dbReference type="EMBL" id="AP027151">
    <property type="protein sequence ID" value="BDV43589.1"/>
    <property type="molecule type" value="Genomic_DNA"/>
</dbReference>
<dbReference type="Pfam" id="PF04055">
    <property type="entry name" value="Radical_SAM"/>
    <property type="match status" value="1"/>
</dbReference>
<dbReference type="InterPro" id="IPR058240">
    <property type="entry name" value="rSAM_sf"/>
</dbReference>